<feature type="region of interest" description="Disordered" evidence="1">
    <location>
        <begin position="29"/>
        <end position="77"/>
    </location>
</feature>
<proteinExistence type="predicted"/>
<dbReference type="EMBL" id="CP028858">
    <property type="protein sequence ID" value="AWB26865.1"/>
    <property type="molecule type" value="Genomic_DNA"/>
</dbReference>
<evidence type="ECO:0000256" key="1">
    <source>
        <dbReference type="SAM" id="MobiDB-lite"/>
    </source>
</evidence>
<dbReference type="RefSeq" id="WP_108381234.1">
    <property type="nucleotide sequence ID" value="NZ_CP028858.1"/>
</dbReference>
<gene>
    <name evidence="3" type="ORF">HARCEL1_03610</name>
</gene>
<protein>
    <submittedName>
        <fullName evidence="3">Uncharacterized protein</fullName>
    </submittedName>
</protein>
<keyword evidence="4" id="KW-1185">Reference proteome</keyword>
<organism evidence="3 4">
    <name type="scientific">Halococcoides cellulosivorans</name>
    <dbReference type="NCBI Taxonomy" id="1679096"/>
    <lineage>
        <taxon>Archaea</taxon>
        <taxon>Methanobacteriati</taxon>
        <taxon>Methanobacteriota</taxon>
        <taxon>Stenosarchaea group</taxon>
        <taxon>Halobacteria</taxon>
        <taxon>Halobacteriales</taxon>
        <taxon>Haloarculaceae</taxon>
        <taxon>Halococcoides</taxon>
    </lineage>
</organism>
<dbReference type="GeneID" id="36511563"/>
<dbReference type="AlphaFoldDB" id="A0A2R4WZC7"/>
<sequence length="209" mass="21558">MAIDWIARRLLDWIDMDDEEAAEVLPGSLAEGLPERSIADPTGSRPSETAEADVSTEALASGDTDAEPAVSTLAAETDDGPSRLRRFGPYLLGLGAALAAFVGVLGVVHVVRGWIEELRVGHTPMDGAVDDESGPAPVSGSDGPDAGRVPAAERSMGDDAVPSVADEESDGDVLAALVGLGFHKLVDGVVSRPPVADEGTTIPVERPED</sequence>
<dbReference type="Proteomes" id="UP000244727">
    <property type="component" value="Chromosome"/>
</dbReference>
<keyword evidence="2" id="KW-0472">Membrane</keyword>
<reference evidence="3 4" key="1">
    <citation type="submission" date="2018-04" db="EMBL/GenBank/DDBJ databases">
        <title>Halococcoides cellulosivorans gen. nov., sp. nov., an extremely halophilic cellulose-utilizing haloarchaeon from hypersaline lakes.</title>
        <authorList>
            <person name="Sorokin D.Y."/>
            <person name="Toshchakov S.V."/>
            <person name="Samarov N.I."/>
            <person name="Korzhenkov A."/>
            <person name="Kublanov I.V."/>
        </authorList>
    </citation>
    <scope>NUCLEOTIDE SEQUENCE [LARGE SCALE GENOMIC DNA]</scope>
    <source>
        <strain evidence="3 4">HArcel1</strain>
    </source>
</reference>
<keyword evidence="2" id="KW-0812">Transmembrane</keyword>
<evidence type="ECO:0000256" key="2">
    <source>
        <dbReference type="SAM" id="Phobius"/>
    </source>
</evidence>
<evidence type="ECO:0000313" key="3">
    <source>
        <dbReference type="EMBL" id="AWB26865.1"/>
    </source>
</evidence>
<dbReference type="KEGG" id="harc:HARCEL1_03610"/>
<keyword evidence="2" id="KW-1133">Transmembrane helix</keyword>
<feature type="region of interest" description="Disordered" evidence="1">
    <location>
        <begin position="124"/>
        <end position="168"/>
    </location>
</feature>
<name>A0A2R4WZC7_9EURY</name>
<feature type="transmembrane region" description="Helical" evidence="2">
    <location>
        <begin position="90"/>
        <end position="115"/>
    </location>
</feature>
<evidence type="ECO:0000313" key="4">
    <source>
        <dbReference type="Proteomes" id="UP000244727"/>
    </source>
</evidence>
<accession>A0A2R4WZC7</accession>